<reference evidence="4 7" key="2">
    <citation type="submission" date="2018-10" db="EMBL/GenBank/DDBJ databases">
        <title>Brevibacterium genomes from Austrain hard cheese rinds.</title>
        <authorList>
            <person name="Anast J.M."/>
            <person name="Dzieciol M."/>
            <person name="Schultz D.L."/>
            <person name="Mann E."/>
            <person name="Wagner M."/>
            <person name="Schmitz-Esser S."/>
        </authorList>
    </citation>
    <scope>NUCLEOTIDE SEQUENCE [LARGE SCALE GENOMIC DNA]</scope>
    <source>
        <strain evidence="4 7">L261</strain>
    </source>
</reference>
<dbReference type="InterPro" id="IPR004360">
    <property type="entry name" value="Glyas_Fos-R_dOase_dom"/>
</dbReference>
<sequence length="144" mass="15975">MLSQLDTQTVTFLCISPELRPYLCVSNARAAIDWYVQVLGAEVTYQPIMMDDGRVGHVELAIGDAHWMMADAFPEVGVEPPLTDRGAAVSLHLTVDDVDAWAERVVAAGVPMDRGPQDEEYAGRIAIFHDPYGHRWYLNSMPDS</sequence>
<evidence type="ECO:0000259" key="1">
    <source>
        <dbReference type="PROSITE" id="PS51819"/>
    </source>
</evidence>
<dbReference type="EMBL" id="RHFF01000063">
    <property type="protein sequence ID" value="TGD36186.1"/>
    <property type="molecule type" value="Genomic_DNA"/>
</dbReference>
<evidence type="ECO:0000313" key="2">
    <source>
        <dbReference type="EMBL" id="PCC44847.1"/>
    </source>
</evidence>
<evidence type="ECO:0000313" key="3">
    <source>
        <dbReference type="EMBL" id="PCC48908.1"/>
    </source>
</evidence>
<dbReference type="CDD" id="cd07246">
    <property type="entry name" value="VOC_like"/>
    <property type="match status" value="1"/>
</dbReference>
<dbReference type="InterPro" id="IPR029068">
    <property type="entry name" value="Glyas_Bleomycin-R_OHBP_Dase"/>
</dbReference>
<evidence type="ECO:0000313" key="4">
    <source>
        <dbReference type="EMBL" id="TGD36186.1"/>
    </source>
</evidence>
<dbReference type="Proteomes" id="UP000217720">
    <property type="component" value="Unassembled WGS sequence"/>
</dbReference>
<protein>
    <submittedName>
        <fullName evidence="4">VOC family protein</fullName>
    </submittedName>
</protein>
<dbReference type="EMBL" id="NRGO01000022">
    <property type="protein sequence ID" value="PCC48908.1"/>
    <property type="molecule type" value="Genomic_DNA"/>
</dbReference>
<organism evidence="2 5">
    <name type="scientific">Brevibacterium aurantiacum</name>
    <dbReference type="NCBI Taxonomy" id="273384"/>
    <lineage>
        <taxon>Bacteria</taxon>
        <taxon>Bacillati</taxon>
        <taxon>Actinomycetota</taxon>
        <taxon>Actinomycetes</taxon>
        <taxon>Micrococcales</taxon>
        <taxon>Brevibacteriaceae</taxon>
        <taxon>Brevibacterium</taxon>
    </lineage>
</organism>
<dbReference type="AlphaFoldDB" id="A0A2A3Z001"/>
<proteinExistence type="predicted"/>
<dbReference type="SUPFAM" id="SSF54593">
    <property type="entry name" value="Glyoxalase/Bleomycin resistance protein/Dihydroxybiphenyl dioxygenase"/>
    <property type="match status" value="1"/>
</dbReference>
<name>A0A2A3Z001_BREAU</name>
<evidence type="ECO:0000313" key="6">
    <source>
        <dbReference type="Proteomes" id="UP000217720"/>
    </source>
</evidence>
<dbReference type="EMBL" id="NRGP01000056">
    <property type="protein sequence ID" value="PCC44847.1"/>
    <property type="molecule type" value="Genomic_DNA"/>
</dbReference>
<evidence type="ECO:0000313" key="7">
    <source>
        <dbReference type="Proteomes" id="UP000297736"/>
    </source>
</evidence>
<dbReference type="PANTHER" id="PTHR34109">
    <property type="entry name" value="BNAUNNG04460D PROTEIN-RELATED"/>
    <property type="match status" value="1"/>
</dbReference>
<dbReference type="Proteomes" id="UP000217564">
    <property type="component" value="Unassembled WGS sequence"/>
</dbReference>
<feature type="domain" description="VOC" evidence="1">
    <location>
        <begin position="16"/>
        <end position="141"/>
    </location>
</feature>
<dbReference type="Pfam" id="PF00903">
    <property type="entry name" value="Glyoxalase"/>
    <property type="match status" value="1"/>
</dbReference>
<evidence type="ECO:0000313" key="5">
    <source>
        <dbReference type="Proteomes" id="UP000217564"/>
    </source>
</evidence>
<accession>A0A2A3Z001</accession>
<dbReference type="PANTHER" id="PTHR34109:SF1">
    <property type="entry name" value="VOC DOMAIN-CONTAINING PROTEIN"/>
    <property type="match status" value="1"/>
</dbReference>
<dbReference type="Proteomes" id="UP000297736">
    <property type="component" value="Unassembled WGS sequence"/>
</dbReference>
<comment type="caution">
    <text evidence="2">The sequence shown here is derived from an EMBL/GenBank/DDBJ whole genome shotgun (WGS) entry which is preliminary data.</text>
</comment>
<dbReference type="Gene3D" id="3.10.180.10">
    <property type="entry name" value="2,3-Dihydroxybiphenyl 1,2-Dioxygenase, domain 1"/>
    <property type="match status" value="1"/>
</dbReference>
<dbReference type="PROSITE" id="PS51819">
    <property type="entry name" value="VOC"/>
    <property type="match status" value="1"/>
</dbReference>
<reference evidence="5 6" key="1">
    <citation type="journal article" date="2017" name="Elife">
        <title>Extensive horizontal gene transfer in cheese-associated bacteria.</title>
        <authorList>
            <person name="Bonham K.S."/>
            <person name="Wolfe B.E."/>
            <person name="Dutton R.J."/>
        </authorList>
    </citation>
    <scope>NUCLEOTIDE SEQUENCE [LARGE SCALE GENOMIC DNA]</scope>
    <source>
        <strain evidence="3 6">900_6</strain>
        <strain evidence="2 5">947_7</strain>
    </source>
</reference>
<gene>
    <name evidence="3" type="ORF">CIK62_15850</name>
    <name evidence="2" type="ORF">CIK64_18810</name>
    <name evidence="4" type="ORF">EB834_20495</name>
</gene>
<dbReference type="InterPro" id="IPR037523">
    <property type="entry name" value="VOC_core"/>
</dbReference>